<keyword evidence="3 4" id="KW-0862">Zinc</keyword>
<keyword evidence="1 4" id="KW-0479">Metal-binding</keyword>
<dbReference type="Proteomes" id="UP000243975">
    <property type="component" value="Unassembled WGS sequence"/>
</dbReference>
<keyword evidence="5" id="KW-0175">Coiled coil</keyword>
<evidence type="ECO:0000256" key="3">
    <source>
        <dbReference type="ARBA" id="ARBA00022833"/>
    </source>
</evidence>
<dbReference type="AlphaFoldDB" id="A0A103XJ65"/>
<dbReference type="OMA" id="HTAIIME"/>
<evidence type="ECO:0000256" key="2">
    <source>
        <dbReference type="ARBA" id="ARBA00022771"/>
    </source>
</evidence>
<dbReference type="SMART" id="SM00443">
    <property type="entry name" value="G_patch"/>
    <property type="match status" value="1"/>
</dbReference>
<feature type="non-terminal residue" evidence="9">
    <location>
        <position position="701"/>
    </location>
</feature>
<dbReference type="InterPro" id="IPR041367">
    <property type="entry name" value="Znf-CCCH_4"/>
</dbReference>
<feature type="coiled-coil region" evidence="5">
    <location>
        <begin position="630"/>
        <end position="695"/>
    </location>
</feature>
<dbReference type="PANTHER" id="PTHR47650">
    <property type="entry name" value="ZINC FINGER CCCH DOMAIN-CONTAINING PROTEIN 22"/>
    <property type="match status" value="1"/>
</dbReference>
<organism evidence="9 10">
    <name type="scientific">Cynara cardunculus var. scolymus</name>
    <name type="common">Globe artichoke</name>
    <name type="synonym">Cynara scolymus</name>
    <dbReference type="NCBI Taxonomy" id="59895"/>
    <lineage>
        <taxon>Eukaryota</taxon>
        <taxon>Viridiplantae</taxon>
        <taxon>Streptophyta</taxon>
        <taxon>Embryophyta</taxon>
        <taxon>Tracheophyta</taxon>
        <taxon>Spermatophyta</taxon>
        <taxon>Magnoliopsida</taxon>
        <taxon>eudicotyledons</taxon>
        <taxon>Gunneridae</taxon>
        <taxon>Pentapetalae</taxon>
        <taxon>asterids</taxon>
        <taxon>campanulids</taxon>
        <taxon>Asterales</taxon>
        <taxon>Asteraceae</taxon>
        <taxon>Carduoideae</taxon>
        <taxon>Cardueae</taxon>
        <taxon>Carduinae</taxon>
        <taxon>Cynara</taxon>
    </lineage>
</organism>
<comment type="caution">
    <text evidence="9">The sequence shown here is derived from an EMBL/GenBank/DDBJ whole genome shotgun (WGS) entry which is preliminary data.</text>
</comment>
<dbReference type="Gramene" id="KVH91669">
    <property type="protein sequence ID" value="KVH91669"/>
    <property type="gene ID" value="Ccrd_006299"/>
</dbReference>
<dbReference type="EMBL" id="LEKV01004912">
    <property type="protein sequence ID" value="KVH91669.1"/>
    <property type="molecule type" value="Genomic_DNA"/>
</dbReference>
<dbReference type="PROSITE" id="PS50103">
    <property type="entry name" value="ZF_C3H1"/>
    <property type="match status" value="1"/>
</dbReference>
<evidence type="ECO:0000256" key="6">
    <source>
        <dbReference type="SAM" id="MobiDB-lite"/>
    </source>
</evidence>
<dbReference type="PROSITE" id="PS50174">
    <property type="entry name" value="G_PATCH"/>
    <property type="match status" value="1"/>
</dbReference>
<feature type="compositionally biased region" description="Acidic residues" evidence="6">
    <location>
        <begin position="449"/>
        <end position="459"/>
    </location>
</feature>
<reference evidence="9 10" key="1">
    <citation type="journal article" date="2016" name="Sci. Rep.">
        <title>The genome sequence of the outbreeding globe artichoke constructed de novo incorporating a phase-aware low-pass sequencing strategy of F1 progeny.</title>
        <authorList>
            <person name="Scaglione D."/>
            <person name="Reyes-Chin-Wo S."/>
            <person name="Acquadro A."/>
            <person name="Froenicke L."/>
            <person name="Portis E."/>
            <person name="Beitel C."/>
            <person name="Tirone M."/>
            <person name="Mauro R."/>
            <person name="Lo Monaco A."/>
            <person name="Mauromicale G."/>
            <person name="Faccioli P."/>
            <person name="Cattivelli L."/>
            <person name="Rieseberg L."/>
            <person name="Michelmore R."/>
            <person name="Lanteri S."/>
        </authorList>
    </citation>
    <scope>NUCLEOTIDE SEQUENCE [LARGE SCALE GENOMIC DNA]</scope>
    <source>
        <strain evidence="9">2C</strain>
    </source>
</reference>
<feature type="compositionally biased region" description="Basic residues" evidence="6">
    <location>
        <begin position="561"/>
        <end position="572"/>
    </location>
</feature>
<dbReference type="Pfam" id="PF01585">
    <property type="entry name" value="G-patch"/>
    <property type="match status" value="1"/>
</dbReference>
<proteinExistence type="predicted"/>
<dbReference type="InterPro" id="IPR000467">
    <property type="entry name" value="G_patch_dom"/>
</dbReference>
<name>A0A103XJ65_CYNCS</name>
<feature type="region of interest" description="Disordered" evidence="6">
    <location>
        <begin position="546"/>
        <end position="585"/>
    </location>
</feature>
<dbReference type="Pfam" id="PF18044">
    <property type="entry name" value="zf-CCCH_4"/>
    <property type="match status" value="1"/>
</dbReference>
<dbReference type="InterPro" id="IPR000571">
    <property type="entry name" value="Znf_CCCH"/>
</dbReference>
<sequence length="701" mass="78720">VPYWARDCSQEIKSLFHQAQVLLLNPQFPTTIMADDAERRLLEDQLELQLQEQRDSIAELDEALASDPNNPEILELEVVINSMGNMITRLDAFTKCCKLIIGMHMVYISIEDLLSFILGILITPQVKGRYPEFTEIEVFVSIGGLKFSMVDVEVHSSESTIDSLNQLKTASCFFCVPWTMKLLSCLISDTALLCHMNTGSCLWLYAAAIIVTQYFLELTVHSELLQAIKDAEEGLFVLKRARLLQEVDFSLQMAKDGAKGVNQDSLASKDVEVEPLEEAEDVNQDLLDSKDAEVEPLKEYSVGSKCRFRHSDGRWYDGLIVAMEGSTGAKVSFLTPTSENQLVRLVLSLLVCKFFLQQRCRFGMKCRSSHGIDLPLSSLKKYNPTIWNQSLVGSTVWATSDSKTGIWREAELESWDDKLKLGRVVFRDDGSSLNVGNESISLSEYAQMSDEDDSDDSYSESDHYDPTDYEIEDSSEGIGFLGSSNLQRGIQTETAIFAKWENHTRGIASKMMANMGFREGMGLGLKGQGRIDPISVKVLPPKQSLDHALESVENRDTQEKKRSRGGKRKRDKKFAAAVRAAKQQEEPSSDIFSLINTQLAMHDEALKSGSGKKQQKKEFQAGKNGERRALVAFDDEVKELRARVQKLEEMASRNKKEKVVYDAALRKLHETQKTLAEVEAAHASASNAVANKEKEKRWLKF</sequence>
<accession>A0A103XJ65</accession>
<evidence type="ECO:0000259" key="7">
    <source>
        <dbReference type="PROSITE" id="PS50103"/>
    </source>
</evidence>
<dbReference type="GO" id="GO:0008270">
    <property type="term" value="F:zinc ion binding"/>
    <property type="evidence" value="ECO:0007669"/>
    <property type="project" value="UniProtKB-KW"/>
</dbReference>
<protein>
    <submittedName>
        <fullName evidence="9">G-patch domain-containing protein</fullName>
    </submittedName>
</protein>
<dbReference type="GO" id="GO:0003676">
    <property type="term" value="F:nucleic acid binding"/>
    <property type="evidence" value="ECO:0007669"/>
    <property type="project" value="InterPro"/>
</dbReference>
<dbReference type="Gene3D" id="2.30.30.1190">
    <property type="match status" value="1"/>
</dbReference>
<feature type="domain" description="G-patch" evidence="8">
    <location>
        <begin position="504"/>
        <end position="550"/>
    </location>
</feature>
<keyword evidence="2 4" id="KW-0863">Zinc-finger</keyword>
<gene>
    <name evidence="9" type="ORF">Ccrd_006299</name>
</gene>
<feature type="domain" description="C3H1-type" evidence="7">
    <location>
        <begin position="351"/>
        <end position="373"/>
    </location>
</feature>
<feature type="zinc finger region" description="C3H1-type" evidence="4">
    <location>
        <begin position="351"/>
        <end position="373"/>
    </location>
</feature>
<feature type="compositionally biased region" description="Basic and acidic residues" evidence="6">
    <location>
        <begin position="546"/>
        <end position="560"/>
    </location>
</feature>
<dbReference type="STRING" id="59895.A0A103XJ65"/>
<feature type="region of interest" description="Disordered" evidence="6">
    <location>
        <begin position="446"/>
        <end position="469"/>
    </location>
</feature>
<keyword evidence="10" id="KW-1185">Reference proteome</keyword>
<evidence type="ECO:0000256" key="5">
    <source>
        <dbReference type="SAM" id="Coils"/>
    </source>
</evidence>
<evidence type="ECO:0000259" key="8">
    <source>
        <dbReference type="PROSITE" id="PS50174"/>
    </source>
</evidence>
<evidence type="ECO:0000256" key="1">
    <source>
        <dbReference type="ARBA" id="ARBA00022723"/>
    </source>
</evidence>
<dbReference type="PANTHER" id="PTHR47650:SF2">
    <property type="entry name" value="ZINC FINGER CCCH DOMAIN-CONTAINING PROTEIN 22"/>
    <property type="match status" value="1"/>
</dbReference>
<evidence type="ECO:0000313" key="9">
    <source>
        <dbReference type="EMBL" id="KVH91669.1"/>
    </source>
</evidence>
<evidence type="ECO:0000256" key="4">
    <source>
        <dbReference type="PROSITE-ProRule" id="PRU00723"/>
    </source>
</evidence>
<evidence type="ECO:0000313" key="10">
    <source>
        <dbReference type="Proteomes" id="UP000243975"/>
    </source>
</evidence>
<feature type="coiled-coil region" evidence="5">
    <location>
        <begin position="34"/>
        <end position="63"/>
    </location>
</feature>